<dbReference type="PANTHER" id="PTHR42887:SF2">
    <property type="entry name" value="OS12G0638800 PROTEIN"/>
    <property type="match status" value="1"/>
</dbReference>
<gene>
    <name evidence="6" type="ORF">MBCUR_07650</name>
</gene>
<dbReference type="PRINTS" id="PR00411">
    <property type="entry name" value="PNDRDTASEI"/>
</dbReference>
<dbReference type="Gene3D" id="3.50.50.60">
    <property type="entry name" value="FAD/NAD(P)-binding domain"/>
    <property type="match status" value="1"/>
</dbReference>
<dbReference type="OrthoDB" id="11867at2157"/>
<evidence type="ECO:0000313" key="6">
    <source>
        <dbReference type="EMBL" id="KZX13154.1"/>
    </source>
</evidence>
<dbReference type="STRING" id="49547.MBCUR_07650"/>
<evidence type="ECO:0000259" key="4">
    <source>
        <dbReference type="Pfam" id="PF03486"/>
    </source>
</evidence>
<dbReference type="Pfam" id="PF22780">
    <property type="entry name" value="HI0933_like_1st"/>
    <property type="match status" value="1"/>
</dbReference>
<dbReference type="InterPro" id="IPR023166">
    <property type="entry name" value="BaiN-like_dom_sf"/>
</dbReference>
<feature type="domain" description="RsdA/BaiN/AoA(So)-like Rossmann fold-like" evidence="4">
    <location>
        <begin position="5"/>
        <end position="421"/>
    </location>
</feature>
<sequence length="427" mass="47797">MTIYDLVVVGGGPGGIMGAISAFINGHKNQKPLKIAIIEKNSFLGKKLLLTGGKRCNITNMKPVKELLLKTSNKTFLKHSFYSFPSEKLLELFKNKGLDFKIEEGDKVYPKNGDSHSVLNILMEYLKEFNVDIFLNSPVENIKKEDDYFIISSLNNIFYSKNLLISTGGITYPTTGSTGDGYVFASNFSHSLSKIHQGLLSLTSNDTFIKSLSGISLKNITISFKHKSTNYFKKGDILFTHFGLSGPGVLDLSNDIVEAICLENKSSDFLNGFFNNFYITLDFLPQYNNEELKNIFKTEFNKNGKLKIKNYLKHFLPNRFIEDFLEYIGVNSDKQLSNIKKDEINSLITNLKNFKVNINGFFNKEHGIITCGGVNSKEINSKTMESKIVKCLFFSGEIIDVYGPTGGYNLQIAFSTGYLAGLSLKLA</sequence>
<dbReference type="PANTHER" id="PTHR42887">
    <property type="entry name" value="OS12G0638800 PROTEIN"/>
    <property type="match status" value="1"/>
</dbReference>
<evidence type="ECO:0000259" key="5">
    <source>
        <dbReference type="Pfam" id="PF22780"/>
    </source>
</evidence>
<dbReference type="Proteomes" id="UP000077245">
    <property type="component" value="Unassembled WGS sequence"/>
</dbReference>
<proteinExistence type="predicted"/>
<name>A0A166BCP3_9EURY</name>
<dbReference type="InterPro" id="IPR004792">
    <property type="entry name" value="BaiN-like"/>
</dbReference>
<protein>
    <submittedName>
        <fullName evidence="6">Ferredoxin--NADP reductase</fullName>
        <ecNumber evidence="6">1.18.1.2</ecNumber>
    </submittedName>
</protein>
<dbReference type="SUPFAM" id="SSF51905">
    <property type="entry name" value="FAD/NAD(P)-binding domain"/>
    <property type="match status" value="1"/>
</dbReference>
<evidence type="ECO:0000313" key="7">
    <source>
        <dbReference type="Proteomes" id="UP000077245"/>
    </source>
</evidence>
<keyword evidence="3" id="KW-0274">FAD</keyword>
<keyword evidence="2" id="KW-0285">Flavoprotein</keyword>
<evidence type="ECO:0000256" key="1">
    <source>
        <dbReference type="ARBA" id="ARBA00001974"/>
    </source>
</evidence>
<dbReference type="Pfam" id="PF03486">
    <property type="entry name" value="HI0933_like"/>
    <property type="match status" value="1"/>
</dbReference>
<comment type="cofactor">
    <cofactor evidence="1">
        <name>FAD</name>
        <dbReference type="ChEBI" id="CHEBI:57692"/>
    </cofactor>
</comment>
<dbReference type="SUPFAM" id="SSF160996">
    <property type="entry name" value="HI0933 insert domain-like"/>
    <property type="match status" value="1"/>
</dbReference>
<dbReference type="RefSeq" id="WP_067090435.1">
    <property type="nucleotide sequence ID" value="NZ_LWMV01000155.1"/>
</dbReference>
<keyword evidence="7" id="KW-1185">Reference proteome</keyword>
<dbReference type="InterPro" id="IPR036188">
    <property type="entry name" value="FAD/NAD-bd_sf"/>
</dbReference>
<dbReference type="PATRIC" id="fig|49547.3.peg.829"/>
<organism evidence="6 7">
    <name type="scientific">Methanobrevibacter curvatus</name>
    <dbReference type="NCBI Taxonomy" id="49547"/>
    <lineage>
        <taxon>Archaea</taxon>
        <taxon>Methanobacteriati</taxon>
        <taxon>Methanobacteriota</taxon>
        <taxon>Methanomada group</taxon>
        <taxon>Methanobacteria</taxon>
        <taxon>Methanobacteriales</taxon>
        <taxon>Methanobacteriaceae</taxon>
        <taxon>Methanobrevibacter</taxon>
    </lineage>
</organism>
<dbReference type="InterPro" id="IPR055178">
    <property type="entry name" value="RsdA/BaiN/AoA(So)-like_dom"/>
</dbReference>
<dbReference type="EC" id="1.18.1.2" evidence="6"/>
<dbReference type="NCBIfam" id="TIGR00275">
    <property type="entry name" value="aminoacetone oxidase family FAD-binding enzyme"/>
    <property type="match status" value="1"/>
</dbReference>
<evidence type="ECO:0000256" key="2">
    <source>
        <dbReference type="ARBA" id="ARBA00022630"/>
    </source>
</evidence>
<dbReference type="Gene3D" id="1.10.8.260">
    <property type="entry name" value="HI0933 insert domain-like"/>
    <property type="match status" value="1"/>
</dbReference>
<dbReference type="EMBL" id="LWMV01000155">
    <property type="protein sequence ID" value="KZX13154.1"/>
    <property type="molecule type" value="Genomic_DNA"/>
</dbReference>
<feature type="domain" description="RsdA/BaiN/AoA(So)-like insert" evidence="5">
    <location>
        <begin position="198"/>
        <end position="360"/>
    </location>
</feature>
<accession>A0A166BCP3</accession>
<reference evidence="6 7" key="1">
    <citation type="submission" date="2016-04" db="EMBL/GenBank/DDBJ databases">
        <title>Genome sequence of Methanobrevibacter curvatus DSM 11111.</title>
        <authorList>
            <person name="Poehlein A."/>
            <person name="Seedorf H."/>
            <person name="Daniel R."/>
        </authorList>
    </citation>
    <scope>NUCLEOTIDE SEQUENCE [LARGE SCALE GENOMIC DNA]</scope>
    <source>
        <strain evidence="6 7">DSM 11111</strain>
    </source>
</reference>
<dbReference type="InterPro" id="IPR057661">
    <property type="entry name" value="RsdA/BaiN/AoA(So)_Rossmann"/>
</dbReference>
<dbReference type="AlphaFoldDB" id="A0A166BCP3"/>
<keyword evidence="6" id="KW-0560">Oxidoreductase</keyword>
<comment type="caution">
    <text evidence="6">The sequence shown here is derived from an EMBL/GenBank/DDBJ whole genome shotgun (WGS) entry which is preliminary data.</text>
</comment>
<dbReference type="Gene3D" id="2.40.30.10">
    <property type="entry name" value="Translation factors"/>
    <property type="match status" value="1"/>
</dbReference>
<evidence type="ECO:0000256" key="3">
    <source>
        <dbReference type="ARBA" id="ARBA00022827"/>
    </source>
</evidence>
<dbReference type="GO" id="GO:0004324">
    <property type="term" value="F:ferredoxin-NADP+ reductase activity"/>
    <property type="evidence" value="ECO:0007669"/>
    <property type="project" value="UniProtKB-EC"/>
</dbReference>